<feature type="compositionally biased region" description="Polar residues" evidence="1">
    <location>
        <begin position="205"/>
        <end position="225"/>
    </location>
</feature>
<keyword evidence="3" id="KW-1185">Reference proteome</keyword>
<dbReference type="EMBL" id="AP014648">
    <property type="protein sequence ID" value="BAQ18294.1"/>
    <property type="molecule type" value="Genomic_DNA"/>
</dbReference>
<gene>
    <name evidence="2" type="ORF">GL4_2861</name>
</gene>
<dbReference type="HOGENOM" id="CLU_764638_0_0_5"/>
<dbReference type="KEGG" id="mcg:GL4_2861"/>
<dbReference type="Proteomes" id="UP000031643">
    <property type="component" value="Chromosome"/>
</dbReference>
<sequence length="362" mass="37779">MTALPGSGYLSNSGRTQQQMKDAFEDLRDFVAEGAGAGPVSALTIAAGNVTPTSARHTVDTEAAASTDDLANILLTNIEDGRWLILEPADGSRLVVVKHLAGGDGQIETLAGHDILLQNRSRLILERSGLRWRQLVETLLPGGPTGASSDFWGDETDIYPRSVLMYGQTLDAAENPDLAARCPGLVSGSDILVPDARERVIVGKNSDSSPTSRIDSGYLDTSSVGNTGGADDVTLADAQVPLREHYHTADGTLEVENHRHYISLNLSISNAGGHNHKPRDLVTGGAASGGGPRVTGWKSESVQSGPNTSTDGVHDHNGSVSGNSNYSGTLDVTGNTSSASLAASVPVALLQPSIVACKILWL</sequence>
<feature type="compositionally biased region" description="Polar residues" evidence="1">
    <location>
        <begin position="298"/>
        <end position="311"/>
    </location>
</feature>
<accession>A0A0A8K8I1</accession>
<dbReference type="SUPFAM" id="SSF88874">
    <property type="entry name" value="Receptor-binding domain of short tail fibre protein gp12"/>
    <property type="match status" value="1"/>
</dbReference>
<reference evidence="2 3" key="1">
    <citation type="submission" date="2014-09" db="EMBL/GenBank/DDBJ databases">
        <title>Genome sequencing of Methyloceanibacter caenitepidi Gela4.</title>
        <authorList>
            <person name="Takeuchi M."/>
            <person name="Susumu S."/>
            <person name="Kamagata Y."/>
            <person name="Oshima K."/>
            <person name="Hattori M."/>
            <person name="Iwasaki W."/>
        </authorList>
    </citation>
    <scope>NUCLEOTIDE SEQUENCE [LARGE SCALE GENOMIC DNA]</scope>
    <source>
        <strain evidence="2 3">Gela4</strain>
    </source>
</reference>
<proteinExistence type="predicted"/>
<protein>
    <submittedName>
        <fullName evidence="2">Uncharacterized protein</fullName>
    </submittedName>
</protein>
<dbReference type="RefSeq" id="WP_045368376.1">
    <property type="nucleotide sequence ID" value="NZ_AP014648.1"/>
</dbReference>
<evidence type="ECO:0000256" key="1">
    <source>
        <dbReference type="SAM" id="MobiDB-lite"/>
    </source>
</evidence>
<name>A0A0A8K8I1_9HYPH</name>
<feature type="region of interest" description="Disordered" evidence="1">
    <location>
        <begin position="203"/>
        <end position="227"/>
    </location>
</feature>
<evidence type="ECO:0000313" key="2">
    <source>
        <dbReference type="EMBL" id="BAQ18294.1"/>
    </source>
</evidence>
<dbReference type="AlphaFoldDB" id="A0A0A8K8I1"/>
<feature type="region of interest" description="Disordered" evidence="1">
    <location>
        <begin position="273"/>
        <end position="326"/>
    </location>
</feature>
<organism evidence="2 3">
    <name type="scientific">Methyloceanibacter caenitepidi</name>
    <dbReference type="NCBI Taxonomy" id="1384459"/>
    <lineage>
        <taxon>Bacteria</taxon>
        <taxon>Pseudomonadati</taxon>
        <taxon>Pseudomonadota</taxon>
        <taxon>Alphaproteobacteria</taxon>
        <taxon>Hyphomicrobiales</taxon>
        <taxon>Hyphomicrobiaceae</taxon>
        <taxon>Methyloceanibacter</taxon>
    </lineage>
</organism>
<evidence type="ECO:0000313" key="3">
    <source>
        <dbReference type="Proteomes" id="UP000031643"/>
    </source>
</evidence>
<dbReference type="STRING" id="1384459.GL4_2861"/>